<name>A0ABS0LMP3_9LACT</name>
<evidence type="ECO:0000313" key="7">
    <source>
        <dbReference type="EMBL" id="MBG9985431.1"/>
    </source>
</evidence>
<gene>
    <name evidence="7" type="ORF">HZY91_00815</name>
</gene>
<keyword evidence="3 5" id="KW-1133">Transmembrane helix</keyword>
<evidence type="ECO:0000313" key="8">
    <source>
        <dbReference type="Proteomes" id="UP000721415"/>
    </source>
</evidence>
<dbReference type="InterPro" id="IPR010652">
    <property type="entry name" value="DUF1232"/>
</dbReference>
<dbReference type="Proteomes" id="UP000721415">
    <property type="component" value="Unassembled WGS sequence"/>
</dbReference>
<evidence type="ECO:0000256" key="4">
    <source>
        <dbReference type="ARBA" id="ARBA00023136"/>
    </source>
</evidence>
<reference evidence="7 8" key="1">
    <citation type="submission" date="2020-07" db="EMBL/GenBank/DDBJ databases">
        <title>Facklamia lactis sp. nov., isolated from raw milk.</title>
        <authorList>
            <person name="Doll E.V."/>
            <person name="Huptas C."/>
            <person name="Staib L."/>
            <person name="Wenning M."/>
            <person name="Scherer S."/>
        </authorList>
    </citation>
    <scope>NUCLEOTIDE SEQUENCE [LARGE SCALE GENOMIC DNA]</scope>
    <source>
        <strain evidence="7 8">DSM 111018</strain>
    </source>
</reference>
<keyword evidence="8" id="KW-1185">Reference proteome</keyword>
<dbReference type="RefSeq" id="WP_197113653.1">
    <property type="nucleotide sequence ID" value="NZ_JACBXQ010000001.1"/>
</dbReference>
<evidence type="ECO:0000256" key="3">
    <source>
        <dbReference type="ARBA" id="ARBA00022989"/>
    </source>
</evidence>
<evidence type="ECO:0000256" key="2">
    <source>
        <dbReference type="ARBA" id="ARBA00022692"/>
    </source>
</evidence>
<comment type="caution">
    <text evidence="7">The sequence shown here is derived from an EMBL/GenBank/DDBJ whole genome shotgun (WGS) entry which is preliminary data.</text>
</comment>
<feature type="transmembrane region" description="Helical" evidence="5">
    <location>
        <begin position="28"/>
        <end position="45"/>
    </location>
</feature>
<feature type="transmembrane region" description="Helical" evidence="5">
    <location>
        <begin position="51"/>
        <end position="72"/>
    </location>
</feature>
<keyword evidence="4 5" id="KW-0472">Membrane</keyword>
<evidence type="ECO:0000256" key="1">
    <source>
        <dbReference type="ARBA" id="ARBA00004127"/>
    </source>
</evidence>
<feature type="domain" description="DUF1232" evidence="6">
    <location>
        <begin position="30"/>
        <end position="66"/>
    </location>
</feature>
<sequence length="90" mass="10182">MKTKQLKLSLGDKLPLFFKSIFKSETPLLARLLILFTFAYVILPTDMLPEILGPLGLIDDALLIPLMANIVVNMLPKEMIQKEMEPKLVN</sequence>
<dbReference type="EMBL" id="JACBXQ010000001">
    <property type="protein sequence ID" value="MBG9985431.1"/>
    <property type="molecule type" value="Genomic_DNA"/>
</dbReference>
<accession>A0ABS0LMP3</accession>
<evidence type="ECO:0000259" key="6">
    <source>
        <dbReference type="Pfam" id="PF06803"/>
    </source>
</evidence>
<organism evidence="7 8">
    <name type="scientific">Facklamia lactis</name>
    <dbReference type="NCBI Taxonomy" id="2749967"/>
    <lineage>
        <taxon>Bacteria</taxon>
        <taxon>Bacillati</taxon>
        <taxon>Bacillota</taxon>
        <taxon>Bacilli</taxon>
        <taxon>Lactobacillales</taxon>
        <taxon>Aerococcaceae</taxon>
        <taxon>Facklamia</taxon>
    </lineage>
</organism>
<evidence type="ECO:0000256" key="5">
    <source>
        <dbReference type="SAM" id="Phobius"/>
    </source>
</evidence>
<comment type="subcellular location">
    <subcellularLocation>
        <location evidence="1">Endomembrane system</location>
        <topology evidence="1">Multi-pass membrane protein</topology>
    </subcellularLocation>
</comment>
<dbReference type="Pfam" id="PF06803">
    <property type="entry name" value="DUF1232"/>
    <property type="match status" value="1"/>
</dbReference>
<protein>
    <submittedName>
        <fullName evidence="7">DUF1232 domain-containing protein</fullName>
    </submittedName>
</protein>
<keyword evidence="2 5" id="KW-0812">Transmembrane</keyword>
<proteinExistence type="predicted"/>